<dbReference type="Proteomes" id="UP001150062">
    <property type="component" value="Unassembled WGS sequence"/>
</dbReference>
<dbReference type="AlphaFoldDB" id="A0AAV7YLH9"/>
<dbReference type="EMBL" id="JANTQA010000060">
    <property type="protein sequence ID" value="KAJ3428289.1"/>
    <property type="molecule type" value="Genomic_DNA"/>
</dbReference>
<evidence type="ECO:0000313" key="1">
    <source>
        <dbReference type="EMBL" id="KAJ3428289.1"/>
    </source>
</evidence>
<dbReference type="EMBL" id="JAOAOG010000301">
    <property type="protein sequence ID" value="KAJ6231257.1"/>
    <property type="molecule type" value="Genomic_DNA"/>
</dbReference>
<protein>
    <submittedName>
        <fullName evidence="1">Uncharacterized protein</fullName>
    </submittedName>
</protein>
<dbReference type="EMBL" id="JANTQA010000042">
    <property type="protein sequence ID" value="KAJ3434575.1"/>
    <property type="molecule type" value="Genomic_DNA"/>
</dbReference>
<evidence type="ECO:0000313" key="6">
    <source>
        <dbReference type="Proteomes" id="UP001150062"/>
    </source>
</evidence>
<dbReference type="EMBL" id="JAOAOG010000191">
    <property type="protein sequence ID" value="KAJ6241671.1"/>
    <property type="molecule type" value="Genomic_DNA"/>
</dbReference>
<reference evidence="3" key="1">
    <citation type="submission" date="2022-08" db="EMBL/GenBank/DDBJ databases">
        <title>Novel sulfate-reducing endosymbionts in the free-living metamonad Anaeramoeba.</title>
        <authorList>
            <person name="Jerlstrom-Hultqvist J."/>
            <person name="Cepicka I."/>
            <person name="Gallot-Lavallee L."/>
            <person name="Salas-Leiva D."/>
            <person name="Curtis B.A."/>
            <person name="Zahonova K."/>
            <person name="Pipaliya S."/>
            <person name="Dacks J."/>
            <person name="Roger A.J."/>
        </authorList>
    </citation>
    <scope>NUCLEOTIDE SEQUENCE</scope>
    <source>
        <strain evidence="3">Schooner1</strain>
    </source>
</reference>
<comment type="caution">
    <text evidence="1">The sequence shown here is derived from an EMBL/GenBank/DDBJ whole genome shotgun (WGS) entry which is preliminary data.</text>
</comment>
<proteinExistence type="predicted"/>
<evidence type="ECO:0000313" key="2">
    <source>
        <dbReference type="EMBL" id="KAJ3434575.1"/>
    </source>
</evidence>
<gene>
    <name evidence="2" type="ORF">M0812_01693</name>
    <name evidence="1" type="ORF">M0812_25921</name>
    <name evidence="4" type="ORF">M0813_00375</name>
    <name evidence="3" type="ORF">M0813_05986</name>
</gene>
<organism evidence="1 5">
    <name type="scientific">Anaeramoeba flamelloides</name>
    <dbReference type="NCBI Taxonomy" id="1746091"/>
    <lineage>
        <taxon>Eukaryota</taxon>
        <taxon>Metamonada</taxon>
        <taxon>Anaeramoebidae</taxon>
        <taxon>Anaeramoeba</taxon>
    </lineage>
</organism>
<sequence length="179" mass="19995">MSFADIEVQSELLDFEIISCDGGEYSSSYAITNLLRDDSSVYSSKEKFNVNLILKSKKGSFFLTDIIAKAPMSGYTAPMGPGLIWVGDDPEFTGHKKFDNFTEEKYKKFLVSKEEFGQEDPVIFFDISGAQCTESVNCPWTGEYVLVKMISSQKSYSNDNIDFQYLGLKGQLTPTSGDN</sequence>
<accession>A0AAV7YLH9</accession>
<reference evidence="1" key="2">
    <citation type="submission" date="2022-08" db="EMBL/GenBank/DDBJ databases">
        <title>Novel sulphate-reducing endosymbionts in the free-living metamonad Anaeramoeba.</title>
        <authorList>
            <person name="Jerlstrom-Hultqvist J."/>
            <person name="Cepicka I."/>
            <person name="Gallot-Lavallee L."/>
            <person name="Salas-Leiva D."/>
            <person name="Curtis B.A."/>
            <person name="Zahonova K."/>
            <person name="Pipaliya S."/>
            <person name="Dacks J."/>
            <person name="Roger A.J."/>
        </authorList>
    </citation>
    <scope>NUCLEOTIDE SEQUENCE</scope>
    <source>
        <strain evidence="1">Busselton2</strain>
    </source>
</reference>
<evidence type="ECO:0000313" key="5">
    <source>
        <dbReference type="Proteomes" id="UP001146793"/>
    </source>
</evidence>
<evidence type="ECO:0000313" key="4">
    <source>
        <dbReference type="EMBL" id="KAJ6241671.1"/>
    </source>
</evidence>
<evidence type="ECO:0000313" key="3">
    <source>
        <dbReference type="EMBL" id="KAJ6231257.1"/>
    </source>
</evidence>
<keyword evidence="6" id="KW-1185">Reference proteome</keyword>
<dbReference type="Proteomes" id="UP001146793">
    <property type="component" value="Unassembled WGS sequence"/>
</dbReference>
<name>A0AAV7YLH9_9EUKA</name>